<sequence>MAAYWIAHVTVTDAQAYAAYQAQARGVFEAHGGRFLARGGRAVALEGAAFARHVIVEFPSIEDAQACYASDQYRAARALRRGAAEVQIAIVEDM</sequence>
<dbReference type="OrthoDB" id="9806380at2"/>
<evidence type="ECO:0000259" key="1">
    <source>
        <dbReference type="Pfam" id="PF07045"/>
    </source>
</evidence>
<evidence type="ECO:0000313" key="3">
    <source>
        <dbReference type="Proteomes" id="UP000238338"/>
    </source>
</evidence>
<dbReference type="InterPro" id="IPR011008">
    <property type="entry name" value="Dimeric_a/b-barrel"/>
</dbReference>
<keyword evidence="3" id="KW-1185">Reference proteome</keyword>
<dbReference type="PANTHER" id="PTHR41521:SF4">
    <property type="entry name" value="BLR0684 PROTEIN"/>
    <property type="match status" value="1"/>
</dbReference>
<dbReference type="Pfam" id="PF07045">
    <property type="entry name" value="DUF1330"/>
    <property type="match status" value="1"/>
</dbReference>
<comment type="caution">
    <text evidence="2">The sequence shown here is derived from an EMBL/GenBank/DDBJ whole genome shotgun (WGS) entry which is preliminary data.</text>
</comment>
<dbReference type="InterPro" id="IPR010753">
    <property type="entry name" value="DUF1330"/>
</dbReference>
<dbReference type="SUPFAM" id="SSF54909">
    <property type="entry name" value="Dimeric alpha+beta barrel"/>
    <property type="match status" value="1"/>
</dbReference>
<dbReference type="PANTHER" id="PTHR41521">
    <property type="match status" value="1"/>
</dbReference>
<accession>A0A2S8SBQ9</accession>
<name>A0A2S8SBQ9_9RHOB</name>
<dbReference type="AlphaFoldDB" id="A0A2S8SBQ9"/>
<dbReference type="EMBL" id="PVEP01000001">
    <property type="protein sequence ID" value="PQV58220.1"/>
    <property type="molecule type" value="Genomic_DNA"/>
</dbReference>
<organism evidence="2 3">
    <name type="scientific">Albidovulum denitrificans</name>
    <dbReference type="NCBI Taxonomy" id="404881"/>
    <lineage>
        <taxon>Bacteria</taxon>
        <taxon>Pseudomonadati</taxon>
        <taxon>Pseudomonadota</taxon>
        <taxon>Alphaproteobacteria</taxon>
        <taxon>Rhodobacterales</taxon>
        <taxon>Paracoccaceae</taxon>
        <taxon>Albidovulum</taxon>
    </lineage>
</organism>
<feature type="domain" description="DUF1330" evidence="1">
    <location>
        <begin position="3"/>
        <end position="93"/>
    </location>
</feature>
<reference evidence="2 3" key="1">
    <citation type="submission" date="2018-02" db="EMBL/GenBank/DDBJ databases">
        <title>Genomic Encyclopedia of Archaeal and Bacterial Type Strains, Phase II (KMG-II): from individual species to whole genera.</title>
        <authorList>
            <person name="Goeker M."/>
        </authorList>
    </citation>
    <scope>NUCLEOTIDE SEQUENCE [LARGE SCALE GENOMIC DNA]</scope>
    <source>
        <strain evidence="2 3">DSM 18921</strain>
    </source>
</reference>
<dbReference type="Gene3D" id="3.30.70.100">
    <property type="match status" value="1"/>
</dbReference>
<proteinExistence type="predicted"/>
<dbReference type="RefSeq" id="WP_105512529.1">
    <property type="nucleotide sequence ID" value="NZ_PVEP01000001.1"/>
</dbReference>
<gene>
    <name evidence="2" type="ORF">LX70_00027</name>
</gene>
<dbReference type="Proteomes" id="UP000238338">
    <property type="component" value="Unassembled WGS sequence"/>
</dbReference>
<evidence type="ECO:0000313" key="2">
    <source>
        <dbReference type="EMBL" id="PQV58220.1"/>
    </source>
</evidence>
<protein>
    <submittedName>
        <fullName evidence="2">Uncharacterized protein (DUF1330 family)</fullName>
    </submittedName>
</protein>